<dbReference type="STRING" id="2017.SAMN05444320_10734"/>
<feature type="transmembrane region" description="Helical" evidence="1">
    <location>
        <begin position="282"/>
        <end position="302"/>
    </location>
</feature>
<accession>A0A1M5HZX1</accession>
<keyword evidence="1" id="KW-0472">Membrane</keyword>
<keyword evidence="1" id="KW-1133">Transmembrane helix</keyword>
<feature type="domain" description="DUF418" evidence="2">
    <location>
        <begin position="232"/>
        <end position="390"/>
    </location>
</feature>
<evidence type="ECO:0000313" key="3">
    <source>
        <dbReference type="EMBL" id="SHG21515.1"/>
    </source>
</evidence>
<dbReference type="RefSeq" id="WP_083960001.1">
    <property type="nucleotide sequence ID" value="NZ_FQVN01000007.1"/>
</dbReference>
<evidence type="ECO:0000256" key="1">
    <source>
        <dbReference type="SAM" id="Phobius"/>
    </source>
</evidence>
<feature type="transmembrane region" description="Helical" evidence="1">
    <location>
        <begin position="215"/>
        <end position="236"/>
    </location>
</feature>
<organism evidence="3 4">
    <name type="scientific">Streptoalloteichus hindustanus</name>
    <dbReference type="NCBI Taxonomy" id="2017"/>
    <lineage>
        <taxon>Bacteria</taxon>
        <taxon>Bacillati</taxon>
        <taxon>Actinomycetota</taxon>
        <taxon>Actinomycetes</taxon>
        <taxon>Pseudonocardiales</taxon>
        <taxon>Pseudonocardiaceae</taxon>
        <taxon>Streptoalloteichus</taxon>
    </lineage>
</organism>
<gene>
    <name evidence="3" type="ORF">SAMN05444320_10734</name>
</gene>
<name>A0A1M5HZX1_STRHI</name>
<dbReference type="PANTHER" id="PTHR30590">
    <property type="entry name" value="INNER MEMBRANE PROTEIN"/>
    <property type="match status" value="1"/>
</dbReference>
<evidence type="ECO:0000313" key="4">
    <source>
        <dbReference type="Proteomes" id="UP000184501"/>
    </source>
</evidence>
<protein>
    <recommendedName>
        <fullName evidence="2">DUF418 domain-containing protein</fullName>
    </recommendedName>
</protein>
<dbReference type="EMBL" id="FQVN01000007">
    <property type="protein sequence ID" value="SHG21515.1"/>
    <property type="molecule type" value="Genomic_DNA"/>
</dbReference>
<evidence type="ECO:0000259" key="2">
    <source>
        <dbReference type="Pfam" id="PF04235"/>
    </source>
</evidence>
<feature type="transmembrane region" description="Helical" evidence="1">
    <location>
        <begin position="68"/>
        <end position="90"/>
    </location>
</feature>
<feature type="transmembrane region" description="Helical" evidence="1">
    <location>
        <begin position="110"/>
        <end position="143"/>
    </location>
</feature>
<sequence length="410" mass="44326">MTTTGRHPTPAEATVGPLGGRDREPVLDVLRGFAVLGILLANIEAFVDPGYLHQVREQHGLDALARQMAMFLVESKFYVLFAFLFGYGMAMQLARPSRSGSSRGARISRRLLLLFALGAVHGTLLFSGDILMIYAIAGSLLYLMRHISPRRALQVAIGLLTMFTTMMLLAVLAGAGEESGDEPYLAARVLANYRGGVGTVIGQRVEDLSTIMSSWWTLIPIILAYFLIGLAAGKTGLLHKRRLSSRTLARACAIGLAVGLPPAAVFAFASDGGGTWTLAMDGVGYLTAPALTLAYVCALLLLGRTTVGARVHTVLATTGRMALTNYLSQSVICALLFTGYGLALAGQIGHATTHGIAVLIYLTQLAWSRWWLRRHNFGPVEWLLRSFTYLRWQQWRPATPTSAPAKPQSP</sequence>
<reference evidence="3 4" key="1">
    <citation type="submission" date="2016-11" db="EMBL/GenBank/DDBJ databases">
        <authorList>
            <person name="Jaros S."/>
            <person name="Januszkiewicz K."/>
            <person name="Wedrychowicz H."/>
        </authorList>
    </citation>
    <scope>NUCLEOTIDE SEQUENCE [LARGE SCALE GENOMIC DNA]</scope>
    <source>
        <strain evidence="3 4">DSM 44523</strain>
    </source>
</reference>
<feature type="transmembrane region" description="Helical" evidence="1">
    <location>
        <begin position="248"/>
        <end position="270"/>
    </location>
</feature>
<dbReference type="AlphaFoldDB" id="A0A1M5HZX1"/>
<proteinExistence type="predicted"/>
<dbReference type="Pfam" id="PF04235">
    <property type="entry name" value="DUF418"/>
    <property type="match status" value="1"/>
</dbReference>
<keyword evidence="4" id="KW-1185">Reference proteome</keyword>
<feature type="transmembrane region" description="Helical" evidence="1">
    <location>
        <begin position="323"/>
        <end position="342"/>
    </location>
</feature>
<dbReference type="InterPro" id="IPR052529">
    <property type="entry name" value="Bact_Transport_Assoc"/>
</dbReference>
<dbReference type="InterPro" id="IPR007349">
    <property type="entry name" value="DUF418"/>
</dbReference>
<dbReference type="PANTHER" id="PTHR30590:SF2">
    <property type="entry name" value="INNER MEMBRANE PROTEIN"/>
    <property type="match status" value="1"/>
</dbReference>
<dbReference type="OrthoDB" id="9807744at2"/>
<dbReference type="Proteomes" id="UP000184501">
    <property type="component" value="Unassembled WGS sequence"/>
</dbReference>
<keyword evidence="1" id="KW-0812">Transmembrane</keyword>
<feature type="transmembrane region" description="Helical" evidence="1">
    <location>
        <begin position="155"/>
        <end position="175"/>
    </location>
</feature>
<feature type="transmembrane region" description="Helical" evidence="1">
    <location>
        <begin position="348"/>
        <end position="367"/>
    </location>
</feature>